<evidence type="ECO:0000313" key="3">
    <source>
        <dbReference type="EMBL" id="KAI1508376.1"/>
    </source>
</evidence>
<organism evidence="3 4">
    <name type="scientific">Pyrenophora tritici-repentis</name>
    <dbReference type="NCBI Taxonomy" id="45151"/>
    <lineage>
        <taxon>Eukaryota</taxon>
        <taxon>Fungi</taxon>
        <taxon>Dikarya</taxon>
        <taxon>Ascomycota</taxon>
        <taxon>Pezizomycotina</taxon>
        <taxon>Dothideomycetes</taxon>
        <taxon>Pleosporomycetidae</taxon>
        <taxon>Pleosporales</taxon>
        <taxon>Pleosporineae</taxon>
        <taxon>Pleosporaceae</taxon>
        <taxon>Pyrenophora</taxon>
    </lineage>
</organism>
<dbReference type="OrthoDB" id="3800453at2759"/>
<dbReference type="AlphaFoldDB" id="A0A2W1F402"/>
<sequence length="339" mass="38443">MAYPNIPAGIIMPPRELKQYKKWQCLHTNTKPAEQGFIPNAHEYEDFQQWLKRQDSGYFSDIFEDISGHVAPSRPESLVRTFDSPVAPICQHAMHPIAADQLQARCPVCIVEIHVRYMQVLARALANAGGHAPSCTLTSSDHQETVYNAWSKGKVSTLKELSKLETMAEEEVAWSAQHPEAKYDYIQTAAKAVDLYWNETVGSHEDDRSQPKKKAATVAFAEDTDFHPGRPNPYFHRRSPRYEPGKYTVENPEEDDNTPEDPEETSSQVELHMYATEEVDLDTKDEEDTPSLEDDDSLDELLDDDGDSDWEDIESEDEDSDGGSYYEIEEASFIVFGDD</sequence>
<dbReference type="Proteomes" id="UP000249757">
    <property type="component" value="Unassembled WGS sequence"/>
</dbReference>
<reference evidence="3" key="3">
    <citation type="journal article" date="2022" name="bioRxiv">
        <title>A global pangenome for the wheat fungal pathogen Pyrenophora tritici-repentis and prediction of effector protein structural homology.</title>
        <authorList>
            <person name="Moolhuijzen P."/>
            <person name="See P.T."/>
            <person name="Shi G."/>
            <person name="Powell H.R."/>
            <person name="Cockram J."/>
            <person name="Jorgensen L.N."/>
            <person name="Benslimane H."/>
            <person name="Strelkov S.E."/>
            <person name="Turner J."/>
            <person name="Liu Z."/>
            <person name="Moffat C.S."/>
        </authorList>
    </citation>
    <scope>NUCLEOTIDE SEQUENCE</scope>
    <source>
        <strain evidence="3">86-124</strain>
    </source>
</reference>
<name>A0A2W1F402_9PLEO</name>
<reference evidence="2" key="1">
    <citation type="journal article" date="2018" name="BMC Genomics">
        <title>Comparative genomics of the wheat fungal pathogen Pyrenophora tritici-repentis reveals chromosomal variations and genome plasticity.</title>
        <authorList>
            <person name="Moolhuijzen P."/>
            <person name="See P.T."/>
            <person name="Hane J.K."/>
            <person name="Shi G."/>
            <person name="Liu Z."/>
            <person name="Oliver R.P."/>
            <person name="Moffat C.S."/>
        </authorList>
    </citation>
    <scope>NUCLEOTIDE SEQUENCE [LARGE SCALE GENOMIC DNA]</scope>
    <source>
        <strain evidence="2">M4</strain>
    </source>
</reference>
<protein>
    <submittedName>
        <fullName evidence="2">TT-ORF1 multi-domain protein</fullName>
    </submittedName>
</protein>
<reference evidence="3" key="2">
    <citation type="submission" date="2021-05" db="EMBL/GenBank/DDBJ databases">
        <authorList>
            <person name="Moolhuijzen P.M."/>
            <person name="Moffat C.S."/>
        </authorList>
    </citation>
    <scope>NUCLEOTIDE SEQUENCE</scope>
    <source>
        <strain evidence="3">86-124</strain>
    </source>
</reference>
<reference evidence="4" key="4">
    <citation type="journal article" date="2022" name="Microb. Genom.">
        <title>A global pangenome for the wheat fungal pathogen Pyrenophora tritici-repentis and prediction of effector protein structural homology.</title>
        <authorList>
            <person name="Moolhuijzen P.M."/>
            <person name="See P.T."/>
            <person name="Shi G."/>
            <person name="Powell H.R."/>
            <person name="Cockram J."/>
            <person name="Jorgensen L.N."/>
            <person name="Benslimane H."/>
            <person name="Strelkov S.E."/>
            <person name="Turner J."/>
            <person name="Liu Z."/>
            <person name="Moffat C.S."/>
        </authorList>
    </citation>
    <scope>NUCLEOTIDE SEQUENCE [LARGE SCALE GENOMIC DNA]</scope>
</reference>
<keyword evidence="4" id="KW-1185">Reference proteome</keyword>
<gene>
    <name evidence="3" type="ORF">Ptr86124_012598</name>
    <name evidence="2" type="ORF">PtrM4_150430</name>
</gene>
<feature type="compositionally biased region" description="Acidic residues" evidence="1">
    <location>
        <begin position="251"/>
        <end position="264"/>
    </location>
</feature>
<dbReference type="OMA" id="RCPVCTI"/>
<feature type="region of interest" description="Disordered" evidence="1">
    <location>
        <begin position="202"/>
        <end position="339"/>
    </location>
</feature>
<evidence type="ECO:0000256" key="1">
    <source>
        <dbReference type="SAM" id="MobiDB-lite"/>
    </source>
</evidence>
<dbReference type="Proteomes" id="UP000245464">
    <property type="component" value="Chromosome 9"/>
</dbReference>
<evidence type="ECO:0000313" key="4">
    <source>
        <dbReference type="Proteomes" id="UP000249757"/>
    </source>
</evidence>
<dbReference type="EMBL" id="NRDI02000026">
    <property type="protein sequence ID" value="KAI1508376.1"/>
    <property type="molecule type" value="Genomic_DNA"/>
</dbReference>
<comment type="caution">
    <text evidence="3">The sequence shown here is derived from an EMBL/GenBank/DDBJ whole genome shotgun (WGS) entry which is preliminary data.</text>
</comment>
<accession>A0A2W1F402</accession>
<proteinExistence type="predicted"/>
<feature type="compositionally biased region" description="Acidic residues" evidence="1">
    <location>
        <begin position="277"/>
        <end position="321"/>
    </location>
</feature>
<evidence type="ECO:0000313" key="2">
    <source>
        <dbReference type="EMBL" id="KAF7566723.1"/>
    </source>
</evidence>
<dbReference type="EMBL" id="NQIK02000009">
    <property type="protein sequence ID" value="KAF7566723.1"/>
    <property type="molecule type" value="Genomic_DNA"/>
</dbReference>